<evidence type="ECO:0000259" key="4">
    <source>
        <dbReference type="Pfam" id="PF17168"/>
    </source>
</evidence>
<feature type="transmembrane region" description="Helical" evidence="2">
    <location>
        <begin position="73"/>
        <end position="91"/>
    </location>
</feature>
<dbReference type="Pfam" id="PF17168">
    <property type="entry name" value="DUF5127"/>
    <property type="match status" value="1"/>
</dbReference>
<dbReference type="PANTHER" id="PTHR31987">
    <property type="entry name" value="GLUTAMINASE A-RELATED"/>
    <property type="match status" value="1"/>
</dbReference>
<dbReference type="InterPro" id="IPR008928">
    <property type="entry name" value="6-hairpin_glycosidase_sf"/>
</dbReference>
<evidence type="ECO:0000259" key="3">
    <source>
        <dbReference type="Pfam" id="PF16335"/>
    </source>
</evidence>
<protein>
    <recommendedName>
        <fullName evidence="7">Glutaminase</fullName>
    </recommendedName>
</protein>
<dbReference type="InterPro" id="IPR032514">
    <property type="entry name" value="GtaA_central"/>
</dbReference>
<gene>
    <name evidence="5" type="ORF">PV05_05462</name>
</gene>
<organism evidence="5 6">
    <name type="scientific">Exophiala xenobiotica</name>
    <dbReference type="NCBI Taxonomy" id="348802"/>
    <lineage>
        <taxon>Eukaryota</taxon>
        <taxon>Fungi</taxon>
        <taxon>Dikarya</taxon>
        <taxon>Ascomycota</taxon>
        <taxon>Pezizomycotina</taxon>
        <taxon>Eurotiomycetes</taxon>
        <taxon>Chaetothyriomycetidae</taxon>
        <taxon>Chaetothyriales</taxon>
        <taxon>Herpotrichiellaceae</taxon>
        <taxon>Exophiala</taxon>
    </lineage>
</organism>
<keyword evidence="6" id="KW-1185">Reference proteome</keyword>
<evidence type="ECO:0000313" key="5">
    <source>
        <dbReference type="EMBL" id="KIW56841.1"/>
    </source>
</evidence>
<keyword evidence="2" id="KW-0472">Membrane</keyword>
<dbReference type="GeneID" id="25327370"/>
<evidence type="ECO:0000313" key="6">
    <source>
        <dbReference type="Proteomes" id="UP000054342"/>
    </source>
</evidence>
<dbReference type="OrthoDB" id="3918848at2759"/>
<dbReference type="EMBL" id="KN847319">
    <property type="protein sequence ID" value="KIW56841.1"/>
    <property type="molecule type" value="Genomic_DNA"/>
</dbReference>
<proteinExistence type="predicted"/>
<dbReference type="PANTHER" id="PTHR31987:SF14">
    <property type="entry name" value="PUTATIVE (AFU_ORTHOLOGUE AFUA_6G09910)-RELATED"/>
    <property type="match status" value="1"/>
</dbReference>
<feature type="region of interest" description="Disordered" evidence="1">
    <location>
        <begin position="11"/>
        <end position="36"/>
    </location>
</feature>
<reference evidence="5 6" key="1">
    <citation type="submission" date="2015-01" db="EMBL/GenBank/DDBJ databases">
        <title>The Genome Sequence of Exophiala xenobiotica CBS118157.</title>
        <authorList>
            <consortium name="The Broad Institute Genomics Platform"/>
            <person name="Cuomo C."/>
            <person name="de Hoog S."/>
            <person name="Gorbushina A."/>
            <person name="Stielow B."/>
            <person name="Teixiera M."/>
            <person name="Abouelleil A."/>
            <person name="Chapman S.B."/>
            <person name="Priest M."/>
            <person name="Young S.K."/>
            <person name="Wortman J."/>
            <person name="Nusbaum C."/>
            <person name="Birren B."/>
        </authorList>
    </citation>
    <scope>NUCLEOTIDE SEQUENCE [LARGE SCALE GENOMIC DNA]</scope>
    <source>
        <strain evidence="5 6">CBS 118157</strain>
    </source>
</reference>
<dbReference type="GO" id="GO:0005975">
    <property type="term" value="P:carbohydrate metabolic process"/>
    <property type="evidence" value="ECO:0007669"/>
    <property type="project" value="InterPro"/>
</dbReference>
<name>A0A0D2BWL8_9EURO</name>
<dbReference type="STRING" id="348802.A0A0D2BWL8"/>
<feature type="domain" description="Glutaminase A central" evidence="3">
    <location>
        <begin position="412"/>
        <end position="757"/>
    </location>
</feature>
<dbReference type="SUPFAM" id="SSF48208">
    <property type="entry name" value="Six-hairpin glycosidases"/>
    <property type="match status" value="1"/>
</dbReference>
<dbReference type="InterPro" id="IPR033433">
    <property type="entry name" value="GtaA_N"/>
</dbReference>
<evidence type="ECO:0008006" key="7">
    <source>
        <dbReference type="Google" id="ProtNLM"/>
    </source>
</evidence>
<dbReference type="HOGENOM" id="CLU_008020_1_0_1"/>
<accession>A0A0D2BWL8</accession>
<dbReference type="RefSeq" id="XP_013317425.1">
    <property type="nucleotide sequence ID" value="XM_013461971.1"/>
</dbReference>
<sequence>MKDKAVIMPLESPAMPYHGGPHGDLESAPREPTSGTIKCDDAKTCRGFPSFLSGSARHDDIQKMEIYARSKRLALGSLLLATLFLLHSFILQPSNFRSWRSLLQSTPEPRFTPILPPSYPLAVRSPYLSAWLPSSHVRSLPTAQAEFWQGSPLGWSVVVRVNGTAYSLFGNPGIGTPAVLNSAEYSATHSIFNFSADLAIVTLDFFSPVSPHNILRQSLPFSYLTVSVSLPSLGQVQIYSDIDAAWAGPDPAQYSHVTSANKTEYYEISPVWPSRLQESRDRALWGQAIYGTRPSGGSILTSQVGEAPLVRHRFAKYGNLSQVQSVWKDHGAVLGFSHDLGAVQELTSVAFAIGHHRVESINYLGQVRTGYYRAAYPDVASALVHFMDDYGDAYAEAADIDCAVTDKALNISKHYADIVALSVRQSFAAVEFTIPESDHNVTDVMAFIKEISSDGNVNTLDIIFPTFPIYYVTNPDIIRLLLEPVLRYLQAGRWPREWAIHDIGSSYPNADGHDTGDAEQMPLEESGNILLLVYAYQAATGDTTWARQYQAILKGYATYLSKYGWYPEFQLASSDEAGPAANQTNLAIKSAVGMVAYGKMFSDPFFVANGTALADAIYASGLGTDADKSHFVLSYHDSDTWSGCYNLFSDKLFGFDLFPSAAYEMQTAWLRGEARVGAAGVPLDSRVAWTKSDWNMFLAAVASDDDVAGQYINDLHAYASNGLNTVPFGDRYWVEGNAAGHFFNIKNRPTVGGHFAPMAMLHGPNLF</sequence>
<keyword evidence="2" id="KW-0812">Transmembrane</keyword>
<dbReference type="AlphaFoldDB" id="A0A0D2BWL8"/>
<keyword evidence="2" id="KW-1133">Transmembrane helix</keyword>
<dbReference type="Proteomes" id="UP000054342">
    <property type="component" value="Unassembled WGS sequence"/>
</dbReference>
<dbReference type="InterPro" id="IPR052743">
    <property type="entry name" value="Glutaminase_GtaA"/>
</dbReference>
<feature type="domain" description="Glutaminase A N-terminal" evidence="4">
    <location>
        <begin position="188"/>
        <end position="406"/>
    </location>
</feature>
<dbReference type="Pfam" id="PF16335">
    <property type="entry name" value="GtaA_6_Hairpin"/>
    <property type="match status" value="1"/>
</dbReference>
<evidence type="ECO:0000256" key="2">
    <source>
        <dbReference type="SAM" id="Phobius"/>
    </source>
</evidence>
<evidence type="ECO:0000256" key="1">
    <source>
        <dbReference type="SAM" id="MobiDB-lite"/>
    </source>
</evidence>